<gene>
    <name evidence="4" type="ORF">JN10_1238</name>
</gene>
<evidence type="ECO:0000256" key="2">
    <source>
        <dbReference type="ARBA" id="ARBA00022884"/>
    </source>
</evidence>
<dbReference type="Proteomes" id="UP000320547">
    <property type="component" value="Unassembled WGS sequence"/>
</dbReference>
<sequence length="322" mass="34901">MLIDGERVLGAKLHWPGSLNPGRVIDAKLTSKHAGSNRGVARTDAGTEVLLDNLPQDVNEGAKIHVKIKRAPIAERGRLKLALGRYQDTHAVEEARSRGAKPGDIEGFSYPMMGVEQMRQLPAGQFLDDRWEDIWHAASSGEVAFDGGSLLFSVTPAMTLIDVDGEGSPRELALAAVSAIARWLPLFDLGGNIGIDFPSVEAKSDRKAVDIALAKALDHWPHERTAMNGFGFVQIVARLEGPSLLHRFATSRVGICTRMALRLGELATGTGNVLLLTVRPALKAKLKPEWIEELSRRSGRQVEIAVNPALALEAPQAQIITR</sequence>
<dbReference type="EMBL" id="VLLK01000001">
    <property type="protein sequence ID" value="TWJ09600.1"/>
    <property type="molecule type" value="Genomic_DNA"/>
</dbReference>
<evidence type="ECO:0000259" key="3">
    <source>
        <dbReference type="Pfam" id="PF10150"/>
    </source>
</evidence>
<keyword evidence="1" id="KW-0378">Hydrolase</keyword>
<comment type="caution">
    <text evidence="4">The sequence shown here is derived from an EMBL/GenBank/DDBJ whole genome shotgun (WGS) entry which is preliminary data.</text>
</comment>
<dbReference type="GO" id="GO:0016787">
    <property type="term" value="F:hydrolase activity"/>
    <property type="evidence" value="ECO:0007669"/>
    <property type="project" value="UniProtKB-KW"/>
</dbReference>
<organism evidence="4 5">
    <name type="scientific">Altererythrobacter ishigakiensis</name>
    <dbReference type="NCBI Taxonomy" id="476157"/>
    <lineage>
        <taxon>Bacteria</taxon>
        <taxon>Pseudomonadati</taxon>
        <taxon>Pseudomonadota</taxon>
        <taxon>Alphaproteobacteria</taxon>
        <taxon>Sphingomonadales</taxon>
        <taxon>Erythrobacteraceae</taxon>
        <taxon>Altererythrobacter</taxon>
    </lineage>
</organism>
<accession>A0A562UVE0</accession>
<protein>
    <submittedName>
        <fullName evidence="4">Ribonuclease E/G family protein</fullName>
    </submittedName>
</protein>
<dbReference type="GO" id="GO:0003723">
    <property type="term" value="F:RNA binding"/>
    <property type="evidence" value="ECO:0007669"/>
    <property type="project" value="UniProtKB-KW"/>
</dbReference>
<feature type="domain" description="RNA-binding protein AU-1/Ribonuclease E/G" evidence="3">
    <location>
        <begin position="146"/>
        <end position="235"/>
    </location>
</feature>
<proteinExistence type="predicted"/>
<keyword evidence="5" id="KW-1185">Reference proteome</keyword>
<evidence type="ECO:0000313" key="4">
    <source>
        <dbReference type="EMBL" id="TWJ09600.1"/>
    </source>
</evidence>
<name>A0A562UVE0_9SPHN</name>
<evidence type="ECO:0000313" key="5">
    <source>
        <dbReference type="Proteomes" id="UP000320547"/>
    </source>
</evidence>
<dbReference type="InterPro" id="IPR019307">
    <property type="entry name" value="RNA-bd_AU-1/RNase_E/G"/>
</dbReference>
<reference evidence="4 5" key="1">
    <citation type="submission" date="2019-07" db="EMBL/GenBank/DDBJ databases">
        <title>Genomic Encyclopedia of Archaeal and Bacterial Type Strains, Phase II (KMG-II): from individual species to whole genera.</title>
        <authorList>
            <person name="Goeker M."/>
        </authorList>
    </citation>
    <scope>NUCLEOTIDE SEQUENCE [LARGE SCALE GENOMIC DNA]</scope>
    <source>
        <strain evidence="4 5">ATCC BAA-2084</strain>
    </source>
</reference>
<dbReference type="Pfam" id="PF10150">
    <property type="entry name" value="RNase_E_G"/>
    <property type="match status" value="1"/>
</dbReference>
<evidence type="ECO:0000256" key="1">
    <source>
        <dbReference type="ARBA" id="ARBA00022801"/>
    </source>
</evidence>
<keyword evidence="2" id="KW-0694">RNA-binding</keyword>
<dbReference type="STRING" id="476157.GCA_001663155_02115"/>
<dbReference type="AlphaFoldDB" id="A0A562UVE0"/>